<protein>
    <recommendedName>
        <fullName evidence="3">SMI1/KNR4 family protein</fullName>
    </recommendedName>
</protein>
<reference evidence="1 2" key="1">
    <citation type="submission" date="2019-08" db="EMBL/GenBank/DDBJ databases">
        <title>Archangium and Cystobacter genomes.</title>
        <authorList>
            <person name="Chen I.-C.K."/>
            <person name="Wielgoss S."/>
        </authorList>
    </citation>
    <scope>NUCLEOTIDE SEQUENCE [LARGE SCALE GENOMIC DNA]</scope>
    <source>
        <strain evidence="1 2">Cbm 6</strain>
    </source>
</reference>
<sequence>MTNEEAYLLAAGKRPDWFVYPNGFARVVRQGILDLMPWHLMEAKAAREKARALAGRYPSRELFPFAYRQDNDDIACWGKGHGEQVLIIHDFASPGFELERVFPTFWDWFREAVEETIHWE</sequence>
<accession>A0ABY9X0Q9</accession>
<evidence type="ECO:0000313" key="1">
    <source>
        <dbReference type="EMBL" id="WNG48982.1"/>
    </source>
</evidence>
<keyword evidence="2" id="KW-1185">Reference proteome</keyword>
<evidence type="ECO:0008006" key="3">
    <source>
        <dbReference type="Google" id="ProtNLM"/>
    </source>
</evidence>
<name>A0ABY9X0Q9_9BACT</name>
<proteinExistence type="predicted"/>
<dbReference type="Proteomes" id="UP001611383">
    <property type="component" value="Chromosome"/>
</dbReference>
<gene>
    <name evidence="1" type="ORF">F0U60_36325</name>
</gene>
<dbReference type="RefSeq" id="WP_395806646.1">
    <property type="nucleotide sequence ID" value="NZ_CP043494.1"/>
</dbReference>
<evidence type="ECO:0000313" key="2">
    <source>
        <dbReference type="Proteomes" id="UP001611383"/>
    </source>
</evidence>
<dbReference type="EMBL" id="CP043494">
    <property type="protein sequence ID" value="WNG48982.1"/>
    <property type="molecule type" value="Genomic_DNA"/>
</dbReference>
<organism evidence="1 2">
    <name type="scientific">Archangium minus</name>
    <dbReference type="NCBI Taxonomy" id="83450"/>
    <lineage>
        <taxon>Bacteria</taxon>
        <taxon>Pseudomonadati</taxon>
        <taxon>Myxococcota</taxon>
        <taxon>Myxococcia</taxon>
        <taxon>Myxococcales</taxon>
        <taxon>Cystobacterineae</taxon>
        <taxon>Archangiaceae</taxon>
        <taxon>Archangium</taxon>
    </lineage>
</organism>